<dbReference type="InterPro" id="IPR045087">
    <property type="entry name" value="Cu-oxidase_fam"/>
</dbReference>
<dbReference type="Gene3D" id="2.60.40.420">
    <property type="entry name" value="Cupredoxins - blue copper proteins"/>
    <property type="match status" value="2"/>
</dbReference>
<feature type="domain" description="Plastocyanin-like" evidence="5">
    <location>
        <begin position="163"/>
        <end position="262"/>
    </location>
</feature>
<dbReference type="InterPro" id="IPR008972">
    <property type="entry name" value="Cupredoxin"/>
</dbReference>
<evidence type="ECO:0000256" key="3">
    <source>
        <dbReference type="SAM" id="MobiDB-lite"/>
    </source>
</evidence>
<dbReference type="InterPro" id="IPR011706">
    <property type="entry name" value="Cu-oxidase_C"/>
</dbReference>
<dbReference type="SUPFAM" id="SSF49503">
    <property type="entry name" value="Cupredoxins"/>
    <property type="match status" value="2"/>
</dbReference>
<dbReference type="PANTHER" id="PTHR48267:SF1">
    <property type="entry name" value="BILIRUBIN OXIDASE"/>
    <property type="match status" value="1"/>
</dbReference>
<dbReference type="GO" id="GO:0016491">
    <property type="term" value="F:oxidoreductase activity"/>
    <property type="evidence" value="ECO:0007669"/>
    <property type="project" value="UniProtKB-KW"/>
</dbReference>
<dbReference type="PROSITE" id="PS00080">
    <property type="entry name" value="MULTICOPPER_OXIDASE2"/>
    <property type="match status" value="1"/>
</dbReference>
<accession>A0A9X3EHW9</accession>
<evidence type="ECO:0000259" key="5">
    <source>
        <dbReference type="Pfam" id="PF07731"/>
    </source>
</evidence>
<dbReference type="EMBL" id="JAPNKE010000002">
    <property type="protein sequence ID" value="MCY1004367.1"/>
    <property type="molecule type" value="Genomic_DNA"/>
</dbReference>
<keyword evidence="2" id="KW-0560">Oxidoreductase</keyword>
<gene>
    <name evidence="6" type="ORF">OV079_02050</name>
</gene>
<protein>
    <submittedName>
        <fullName evidence="6">Multicopper oxidase family protein</fullName>
    </submittedName>
</protein>
<dbReference type="AlphaFoldDB" id="A0A9X3EHW9"/>
<dbReference type="InterPro" id="IPR033138">
    <property type="entry name" value="Cu_oxidase_CS"/>
</dbReference>
<dbReference type="Pfam" id="PF00394">
    <property type="entry name" value="Cu-oxidase"/>
    <property type="match status" value="1"/>
</dbReference>
<keyword evidence="1" id="KW-0479">Metal-binding</keyword>
<evidence type="ECO:0000256" key="2">
    <source>
        <dbReference type="ARBA" id="ARBA00023002"/>
    </source>
</evidence>
<dbReference type="Pfam" id="PF07731">
    <property type="entry name" value="Cu-oxidase_2"/>
    <property type="match status" value="1"/>
</dbReference>
<evidence type="ECO:0000313" key="7">
    <source>
        <dbReference type="Proteomes" id="UP001150924"/>
    </source>
</evidence>
<reference evidence="6" key="1">
    <citation type="submission" date="2022-11" db="EMBL/GenBank/DDBJ databases">
        <title>Minimal conservation of predation-associated metabolite biosynthetic gene clusters underscores biosynthetic potential of Myxococcota including descriptions for ten novel species: Archangium lansinium sp. nov., Myxococcus landrumus sp. nov., Nannocystis bai.</title>
        <authorList>
            <person name="Ahearne A."/>
            <person name="Stevens C."/>
            <person name="Phillips K."/>
        </authorList>
    </citation>
    <scope>NUCLEOTIDE SEQUENCE</scope>
    <source>
        <strain evidence="6">Na p29</strain>
    </source>
</reference>
<feature type="domain" description="Plastocyanin-like" evidence="4">
    <location>
        <begin position="12"/>
        <end position="82"/>
    </location>
</feature>
<evidence type="ECO:0000313" key="6">
    <source>
        <dbReference type="EMBL" id="MCY1004367.1"/>
    </source>
</evidence>
<dbReference type="InterPro" id="IPR001117">
    <property type="entry name" value="Cu-oxidase_2nd"/>
</dbReference>
<sequence length="264" mass="29168">MVGRQGNVLLVNGERLPRLEAPAGGRERWRLLNSANGAYFDVSLPGHSLRVIGWDGGVLPEPYDVDHLLIAPGERYELLVELGGAEGDTIELQTQHYDRGHALPDLGPRPLATFALTAPPANPAPRSPEPRGDVEPLPVTPATPRRSFTLSEEEPAGPADEPRFFINDEAYPDVTRLVVGTGEIEVWEIVNDAEMDHPFHLHGTFFQVLDQPHLGWKDTVNVPRKSTVRIAVDFDNPGLWMYHCHILEHAERGMMGVLQVGEAP</sequence>
<feature type="region of interest" description="Disordered" evidence="3">
    <location>
        <begin position="114"/>
        <end position="164"/>
    </location>
</feature>
<dbReference type="PANTHER" id="PTHR48267">
    <property type="entry name" value="CUPREDOXIN SUPERFAMILY PROTEIN"/>
    <property type="match status" value="1"/>
</dbReference>
<comment type="caution">
    <text evidence="6">The sequence shown here is derived from an EMBL/GenBank/DDBJ whole genome shotgun (WGS) entry which is preliminary data.</text>
</comment>
<evidence type="ECO:0000256" key="1">
    <source>
        <dbReference type="ARBA" id="ARBA00022723"/>
    </source>
</evidence>
<keyword evidence="7" id="KW-1185">Reference proteome</keyword>
<proteinExistence type="predicted"/>
<evidence type="ECO:0000259" key="4">
    <source>
        <dbReference type="Pfam" id="PF00394"/>
    </source>
</evidence>
<dbReference type="RefSeq" id="WP_267765908.1">
    <property type="nucleotide sequence ID" value="NZ_JAPNKE010000002.1"/>
</dbReference>
<dbReference type="Proteomes" id="UP001150924">
    <property type="component" value="Unassembled WGS sequence"/>
</dbReference>
<dbReference type="InterPro" id="IPR002355">
    <property type="entry name" value="Cu_oxidase_Cu_BS"/>
</dbReference>
<dbReference type="PROSITE" id="PS00079">
    <property type="entry name" value="MULTICOPPER_OXIDASE1"/>
    <property type="match status" value="1"/>
</dbReference>
<dbReference type="GO" id="GO:0005507">
    <property type="term" value="F:copper ion binding"/>
    <property type="evidence" value="ECO:0007669"/>
    <property type="project" value="InterPro"/>
</dbReference>
<organism evidence="6 7">
    <name type="scientific">Nannocystis pusilla</name>
    <dbReference type="NCBI Taxonomy" id="889268"/>
    <lineage>
        <taxon>Bacteria</taxon>
        <taxon>Pseudomonadati</taxon>
        <taxon>Myxococcota</taxon>
        <taxon>Polyangia</taxon>
        <taxon>Nannocystales</taxon>
        <taxon>Nannocystaceae</taxon>
        <taxon>Nannocystis</taxon>
    </lineage>
</organism>
<name>A0A9X3EHW9_9BACT</name>